<evidence type="ECO:0000313" key="1">
    <source>
        <dbReference type="EMBL" id="CAH1059587.1"/>
    </source>
</evidence>
<accession>A0ABN8FT30</accession>
<dbReference type="Proteomes" id="UP000838749">
    <property type="component" value="Unassembled WGS sequence"/>
</dbReference>
<name>A0ABN8FT30_9BACL</name>
<protein>
    <submittedName>
        <fullName evidence="1">Uncharacterized protein</fullName>
    </submittedName>
</protein>
<comment type="caution">
    <text evidence="1">The sequence shown here is derived from an EMBL/GenBank/DDBJ whole genome shotgun (WGS) entry which is preliminary data.</text>
</comment>
<dbReference type="EMBL" id="CAKMAB010000061">
    <property type="protein sequence ID" value="CAH1059587.1"/>
    <property type="molecule type" value="Genomic_DNA"/>
</dbReference>
<keyword evidence="2" id="KW-1185">Reference proteome</keyword>
<proteinExistence type="predicted"/>
<reference evidence="1" key="1">
    <citation type="submission" date="2021-12" db="EMBL/GenBank/DDBJ databases">
        <authorList>
            <person name="Criscuolo A."/>
        </authorList>
    </citation>
    <scope>NUCLEOTIDE SEQUENCE</scope>
    <source>
        <strain evidence="1">CIP111894</strain>
    </source>
</reference>
<gene>
    <name evidence="1" type="ORF">PAECIP111894_05799</name>
</gene>
<sequence>MPPYFSVHYSFPFSTYNESFVSEIYNIIFSQFPFKSGYSMSEKNTLEEIIKWNTSKLAKKFKLGFDQHVKHDYKQILLESDLFRHLRLYWMYESNEIVLHLILPEDDIFVDDKYLKYDSTKLVPLLNISEKIWNSFEVNTIQTYHELGAPTSYKEVLDAEQPSSEPFSIVSNEALSRIKNVLNDKFLVKELNRGSLIIQKEIGVQF</sequence>
<organism evidence="1 2">
    <name type="scientific">Paenibacillus pseudetheri</name>
    <dbReference type="NCBI Taxonomy" id="2897682"/>
    <lineage>
        <taxon>Bacteria</taxon>
        <taxon>Bacillati</taxon>
        <taxon>Bacillota</taxon>
        <taxon>Bacilli</taxon>
        <taxon>Bacillales</taxon>
        <taxon>Paenibacillaceae</taxon>
        <taxon>Paenibacillus</taxon>
    </lineage>
</organism>
<evidence type="ECO:0000313" key="2">
    <source>
        <dbReference type="Proteomes" id="UP000838749"/>
    </source>
</evidence>